<dbReference type="NCBIfam" id="TIGR01525">
    <property type="entry name" value="ATPase-IB_hvy"/>
    <property type="match status" value="1"/>
</dbReference>
<feature type="transmembrane region" description="Helical" evidence="15">
    <location>
        <begin position="276"/>
        <end position="294"/>
    </location>
</feature>
<dbReference type="InterPro" id="IPR059000">
    <property type="entry name" value="ATPase_P-type_domA"/>
</dbReference>
<keyword evidence="6 15" id="KW-0812">Transmembrane</keyword>
<evidence type="ECO:0000256" key="1">
    <source>
        <dbReference type="ARBA" id="ARBA00004651"/>
    </source>
</evidence>
<keyword evidence="12 15" id="KW-1133">Transmembrane helix</keyword>
<protein>
    <submittedName>
        <fullName evidence="17">Heavy metal translocating P-type ATPase</fullName>
    </submittedName>
</protein>
<keyword evidence="4 15" id="KW-1003">Cell membrane</keyword>
<dbReference type="Proteomes" id="UP001317822">
    <property type="component" value="Chromosome"/>
</dbReference>
<dbReference type="Gene3D" id="3.30.70.100">
    <property type="match status" value="1"/>
</dbReference>
<evidence type="ECO:0000256" key="5">
    <source>
        <dbReference type="ARBA" id="ARBA00022553"/>
    </source>
</evidence>
<evidence type="ECO:0000256" key="2">
    <source>
        <dbReference type="ARBA" id="ARBA00006024"/>
    </source>
</evidence>
<dbReference type="InterPro" id="IPR023298">
    <property type="entry name" value="ATPase_P-typ_TM_dom_sf"/>
</dbReference>
<accession>A0ABN6UGW3</accession>
<dbReference type="InterPro" id="IPR027256">
    <property type="entry name" value="P-typ_ATPase_IB"/>
</dbReference>
<dbReference type="Gene3D" id="3.40.50.1000">
    <property type="entry name" value="HAD superfamily/HAD-like"/>
    <property type="match status" value="1"/>
</dbReference>
<dbReference type="PROSITE" id="PS50846">
    <property type="entry name" value="HMA_2"/>
    <property type="match status" value="1"/>
</dbReference>
<dbReference type="Pfam" id="PF00403">
    <property type="entry name" value="HMA"/>
    <property type="match status" value="1"/>
</dbReference>
<dbReference type="Pfam" id="PF00122">
    <property type="entry name" value="E1-E2_ATPase"/>
    <property type="match status" value="1"/>
</dbReference>
<dbReference type="Gene3D" id="3.40.1110.10">
    <property type="entry name" value="Calcium-transporting ATPase, cytoplasmic domain N"/>
    <property type="match status" value="1"/>
</dbReference>
<dbReference type="NCBIfam" id="TIGR01512">
    <property type="entry name" value="ATPase-IB2_Cd"/>
    <property type="match status" value="1"/>
</dbReference>
<dbReference type="InterPro" id="IPR008250">
    <property type="entry name" value="ATPase_P-typ_transduc_dom_A_sf"/>
</dbReference>
<feature type="domain" description="HMA" evidence="16">
    <location>
        <begin position="95"/>
        <end position="161"/>
    </location>
</feature>
<dbReference type="InterPro" id="IPR036412">
    <property type="entry name" value="HAD-like_sf"/>
</dbReference>
<evidence type="ECO:0000259" key="16">
    <source>
        <dbReference type="PROSITE" id="PS50846"/>
    </source>
</evidence>
<dbReference type="PANTHER" id="PTHR43520:SF5">
    <property type="entry name" value="CATION-TRANSPORTING P-TYPE ATPASE-RELATED"/>
    <property type="match status" value="1"/>
</dbReference>
<dbReference type="NCBIfam" id="TIGR01494">
    <property type="entry name" value="ATPase_P-type"/>
    <property type="match status" value="1"/>
</dbReference>
<dbReference type="InterPro" id="IPR023214">
    <property type="entry name" value="HAD_sf"/>
</dbReference>
<keyword evidence="10" id="KW-0460">Magnesium</keyword>
<evidence type="ECO:0000313" key="17">
    <source>
        <dbReference type="EMBL" id="BDU15357.1"/>
    </source>
</evidence>
<keyword evidence="11" id="KW-1278">Translocase</keyword>
<evidence type="ECO:0000256" key="10">
    <source>
        <dbReference type="ARBA" id="ARBA00022842"/>
    </source>
</evidence>
<keyword evidence="5" id="KW-0597">Phosphoprotein</keyword>
<dbReference type="InterPro" id="IPR006121">
    <property type="entry name" value="HMA_dom"/>
</dbReference>
<keyword evidence="7 15" id="KW-0479">Metal-binding</keyword>
<comment type="subcellular location">
    <subcellularLocation>
        <location evidence="1">Cell membrane</location>
        <topology evidence="1">Multi-pass membrane protein</topology>
    </subcellularLocation>
</comment>
<keyword evidence="14 15" id="KW-0472">Membrane</keyword>
<keyword evidence="8 15" id="KW-0547">Nucleotide-binding</keyword>
<proteinExistence type="inferred from homology"/>
<dbReference type="SUPFAM" id="SSF81665">
    <property type="entry name" value="Calcium ATPase, transmembrane domain M"/>
    <property type="match status" value="1"/>
</dbReference>
<evidence type="ECO:0000256" key="4">
    <source>
        <dbReference type="ARBA" id="ARBA00022475"/>
    </source>
</evidence>
<evidence type="ECO:0000256" key="11">
    <source>
        <dbReference type="ARBA" id="ARBA00022967"/>
    </source>
</evidence>
<gene>
    <name evidence="17" type="ORF">LA521A_05580</name>
</gene>
<dbReference type="Pfam" id="PF00702">
    <property type="entry name" value="Hydrolase"/>
    <property type="match status" value="1"/>
</dbReference>
<dbReference type="PRINTS" id="PR00119">
    <property type="entry name" value="CATATPASE"/>
</dbReference>
<feature type="transmembrane region" description="Helical" evidence="15">
    <location>
        <begin position="215"/>
        <end position="236"/>
    </location>
</feature>
<dbReference type="PROSITE" id="PS01229">
    <property type="entry name" value="COF_2"/>
    <property type="match status" value="1"/>
</dbReference>
<evidence type="ECO:0000256" key="14">
    <source>
        <dbReference type="ARBA" id="ARBA00023136"/>
    </source>
</evidence>
<reference evidence="17 18" key="1">
    <citation type="journal article" date="2023" name="Int. J. Syst. Evol. Microbiol.">
        <title>Physiological and genomic analyses of cobalamin (vitamin B12)-auxotrophy of Lysobacter auxotrophicus sp. nov., a methionine-auxotrophic chitinolytic bacterium isolated from chitin-treated soil.</title>
        <authorList>
            <person name="Saito A."/>
            <person name="Dohra H."/>
            <person name="Hamada M."/>
            <person name="Moriuchi R."/>
            <person name="Kotsuchibashi Y."/>
            <person name="Mori K."/>
        </authorList>
    </citation>
    <scope>NUCLEOTIDE SEQUENCE [LARGE SCALE GENOMIC DNA]</scope>
    <source>
        <strain evidence="17 18">5-21a</strain>
    </source>
</reference>
<evidence type="ECO:0000313" key="18">
    <source>
        <dbReference type="Proteomes" id="UP001317822"/>
    </source>
</evidence>
<dbReference type="SUPFAM" id="SSF55008">
    <property type="entry name" value="HMA, heavy metal-associated domain"/>
    <property type="match status" value="1"/>
</dbReference>
<feature type="transmembrane region" description="Helical" evidence="15">
    <location>
        <begin position="460"/>
        <end position="480"/>
    </location>
</feature>
<feature type="transmembrane region" description="Helical" evidence="15">
    <location>
        <begin position="748"/>
        <end position="764"/>
    </location>
</feature>
<evidence type="ECO:0000256" key="12">
    <source>
        <dbReference type="ARBA" id="ARBA00022989"/>
    </source>
</evidence>
<evidence type="ECO:0000256" key="9">
    <source>
        <dbReference type="ARBA" id="ARBA00022840"/>
    </source>
</evidence>
<name>A0ABN6UGW3_9GAMM</name>
<keyword evidence="18" id="KW-1185">Reference proteome</keyword>
<feature type="transmembrane region" description="Helical" evidence="15">
    <location>
        <begin position="429"/>
        <end position="448"/>
    </location>
</feature>
<dbReference type="InterPro" id="IPR001757">
    <property type="entry name" value="P_typ_ATPase"/>
</dbReference>
<feature type="transmembrane region" description="Helical" evidence="15">
    <location>
        <begin position="248"/>
        <end position="264"/>
    </location>
</feature>
<evidence type="ECO:0000256" key="6">
    <source>
        <dbReference type="ARBA" id="ARBA00022692"/>
    </source>
</evidence>
<sequence length="801" mass="85585">MDAALPLRETRTAETGACHHCGETLTSDAIRDGNRAFCCNGCAAASTWIREAALGDYYALRTSPAGRVQADAADFGAWDRDVVLAEHSRLVPGGREITVLTDAMRCAACAWLIDRALRRQAGVLDAGANAVTGRIVVSWDPQRVALSTLMQRLSALGYRPWLATGEAREQAQRRERRRWLVRLGVAGLGAIQAMMFAEALYLDTAQQMPVATRDFFRWITFMVCTPVVFYSGWPFLEGMWRELRGRRVGMDTLIAGSTLLAYFASLVETLRGGTHVWYDAAVMFVLLLLVARMFEQRARGIASAQVDALARARPALALRERDDGSAEQVPLNEIVVGDILRVAAGEAVPADGVLLDHAASFDEALITGESTPVRRDAGDAALAGSVCREQSARLRVVRTGADTRLSQLTRLVEQAQSARPRLARAAERVAGGFVVALLLCAVATFAWWHVHEPARALEVTLALLVVSCPCALSLAIPTALTTAHGALARIGVLGVREDALSTLARVDRVVLDKTGTLSNGRPELDSVATFGHLDATAALSIAAALERGSAHPLAQAFAHVDADREARGVQAIAGRGIEGDVDGMHWRLGRADFAAAHTDDGALWLGDGTRAFARITIRETMREDAREAVAALRGVGVSVELCSGDAGDAVASFARQVGIDEFHARRSPEDKLARVRAAQARGEVVAMVGDGLNDAPVLAGADVSLAMAEGAALAQRAADLVVTSPSLLRVPQAIVLARRTQSIIRQNLAWALGYNVLAIPLAATGHVTPWIAALGMAASSLLVTLNALRLGRRERTSRRPA</sequence>
<keyword evidence="9 15" id="KW-0067">ATP-binding</keyword>
<organism evidence="17 18">
    <name type="scientific">Lysobacter auxotrophicus</name>
    <dbReference type="NCBI Taxonomy" id="2992573"/>
    <lineage>
        <taxon>Bacteria</taxon>
        <taxon>Pseudomonadati</taxon>
        <taxon>Pseudomonadota</taxon>
        <taxon>Gammaproteobacteria</taxon>
        <taxon>Lysobacterales</taxon>
        <taxon>Lysobacteraceae</taxon>
        <taxon>Lysobacter</taxon>
    </lineage>
</organism>
<dbReference type="NCBIfam" id="TIGR01511">
    <property type="entry name" value="ATPase-IB1_Cu"/>
    <property type="match status" value="1"/>
</dbReference>
<evidence type="ECO:0000256" key="8">
    <source>
        <dbReference type="ARBA" id="ARBA00022741"/>
    </source>
</evidence>
<evidence type="ECO:0000256" key="13">
    <source>
        <dbReference type="ARBA" id="ARBA00023065"/>
    </source>
</evidence>
<dbReference type="InterPro" id="IPR021993">
    <property type="entry name" value="ATPase-cat-bd"/>
</dbReference>
<dbReference type="PRINTS" id="PR00120">
    <property type="entry name" value="HATPASE"/>
</dbReference>
<feature type="transmembrane region" description="Helical" evidence="15">
    <location>
        <begin position="770"/>
        <end position="788"/>
    </location>
</feature>
<dbReference type="PANTHER" id="PTHR43520">
    <property type="entry name" value="ATP7, ISOFORM B"/>
    <property type="match status" value="1"/>
</dbReference>
<dbReference type="Gene3D" id="2.70.150.10">
    <property type="entry name" value="Calcium-transporting ATPase, cytoplasmic transduction domain A"/>
    <property type="match status" value="1"/>
</dbReference>
<keyword evidence="3" id="KW-0813">Transport</keyword>
<dbReference type="CDD" id="cd02079">
    <property type="entry name" value="P-type_ATPase_HM"/>
    <property type="match status" value="1"/>
</dbReference>
<evidence type="ECO:0000256" key="3">
    <source>
        <dbReference type="ARBA" id="ARBA00022448"/>
    </source>
</evidence>
<dbReference type="Pfam" id="PF12156">
    <property type="entry name" value="ATPase-cat_bd"/>
    <property type="match status" value="1"/>
</dbReference>
<dbReference type="CDD" id="cd00371">
    <property type="entry name" value="HMA"/>
    <property type="match status" value="1"/>
</dbReference>
<keyword evidence="13" id="KW-0406">Ion transport</keyword>
<dbReference type="SUPFAM" id="SSF56784">
    <property type="entry name" value="HAD-like"/>
    <property type="match status" value="1"/>
</dbReference>
<dbReference type="InterPro" id="IPR023299">
    <property type="entry name" value="ATPase_P-typ_cyto_dom_N"/>
</dbReference>
<feature type="transmembrane region" description="Helical" evidence="15">
    <location>
        <begin position="179"/>
        <end position="203"/>
    </location>
</feature>
<evidence type="ECO:0000256" key="7">
    <source>
        <dbReference type="ARBA" id="ARBA00022723"/>
    </source>
</evidence>
<dbReference type="SUPFAM" id="SSF81653">
    <property type="entry name" value="Calcium ATPase, transduction domain A"/>
    <property type="match status" value="1"/>
</dbReference>
<comment type="similarity">
    <text evidence="2 15">Belongs to the cation transport ATPase (P-type) (TC 3.A.3) family. Type IB subfamily.</text>
</comment>
<dbReference type="RefSeq" id="WP_281780865.1">
    <property type="nucleotide sequence ID" value="NZ_AP027041.1"/>
</dbReference>
<evidence type="ECO:0000256" key="15">
    <source>
        <dbReference type="RuleBase" id="RU362081"/>
    </source>
</evidence>
<dbReference type="EMBL" id="AP027041">
    <property type="protein sequence ID" value="BDU15357.1"/>
    <property type="molecule type" value="Genomic_DNA"/>
</dbReference>
<dbReference type="InterPro" id="IPR036163">
    <property type="entry name" value="HMA_dom_sf"/>
</dbReference>